<gene>
    <name evidence="1" type="ORF">CPB84DRAFT_1959411</name>
</gene>
<dbReference type="AlphaFoldDB" id="A0A9P5NY30"/>
<evidence type="ECO:0000313" key="1">
    <source>
        <dbReference type="EMBL" id="KAF8907841.1"/>
    </source>
</evidence>
<dbReference type="EMBL" id="JADNYJ010000013">
    <property type="protein sequence ID" value="KAF8907841.1"/>
    <property type="molecule type" value="Genomic_DNA"/>
</dbReference>
<name>A0A9P5NY30_GYMJU</name>
<dbReference type="SUPFAM" id="SSF52047">
    <property type="entry name" value="RNI-like"/>
    <property type="match status" value="1"/>
</dbReference>
<accession>A0A9P5NY30</accession>
<dbReference type="InterPro" id="IPR036047">
    <property type="entry name" value="F-box-like_dom_sf"/>
</dbReference>
<dbReference type="Proteomes" id="UP000724874">
    <property type="component" value="Unassembled WGS sequence"/>
</dbReference>
<dbReference type="OrthoDB" id="3270987at2759"/>
<dbReference type="SUPFAM" id="SSF81383">
    <property type="entry name" value="F-box domain"/>
    <property type="match status" value="1"/>
</dbReference>
<reference evidence="1" key="1">
    <citation type="submission" date="2020-11" db="EMBL/GenBank/DDBJ databases">
        <authorList>
            <consortium name="DOE Joint Genome Institute"/>
            <person name="Ahrendt S."/>
            <person name="Riley R."/>
            <person name="Andreopoulos W."/>
            <person name="LaButti K."/>
            <person name="Pangilinan J."/>
            <person name="Ruiz-duenas F.J."/>
            <person name="Barrasa J.M."/>
            <person name="Sanchez-Garcia M."/>
            <person name="Camarero S."/>
            <person name="Miyauchi S."/>
            <person name="Serrano A."/>
            <person name="Linde D."/>
            <person name="Babiker R."/>
            <person name="Drula E."/>
            <person name="Ayuso-Fernandez I."/>
            <person name="Pacheco R."/>
            <person name="Padilla G."/>
            <person name="Ferreira P."/>
            <person name="Barriuso J."/>
            <person name="Kellner H."/>
            <person name="Castanera R."/>
            <person name="Alfaro M."/>
            <person name="Ramirez L."/>
            <person name="Pisabarro A.G."/>
            <person name="Kuo A."/>
            <person name="Tritt A."/>
            <person name="Lipzen A."/>
            <person name="He G."/>
            <person name="Yan M."/>
            <person name="Ng V."/>
            <person name="Cullen D."/>
            <person name="Martin F."/>
            <person name="Rosso M.-N."/>
            <person name="Henrissat B."/>
            <person name="Hibbett D."/>
            <person name="Martinez A.T."/>
            <person name="Grigoriev I.V."/>
        </authorList>
    </citation>
    <scope>NUCLEOTIDE SEQUENCE</scope>
    <source>
        <strain evidence="1">AH 44721</strain>
    </source>
</reference>
<comment type="caution">
    <text evidence="1">The sequence shown here is derived from an EMBL/GenBank/DDBJ whole genome shotgun (WGS) entry which is preliminary data.</text>
</comment>
<evidence type="ECO:0008006" key="3">
    <source>
        <dbReference type="Google" id="ProtNLM"/>
    </source>
</evidence>
<proteinExistence type="predicted"/>
<protein>
    <recommendedName>
        <fullName evidence="3">F-box domain-containing protein</fullName>
    </recommendedName>
</protein>
<keyword evidence="2" id="KW-1185">Reference proteome</keyword>
<organism evidence="1 2">
    <name type="scientific">Gymnopilus junonius</name>
    <name type="common">Spectacular rustgill mushroom</name>
    <name type="synonym">Gymnopilus spectabilis subsp. junonius</name>
    <dbReference type="NCBI Taxonomy" id="109634"/>
    <lineage>
        <taxon>Eukaryota</taxon>
        <taxon>Fungi</taxon>
        <taxon>Dikarya</taxon>
        <taxon>Basidiomycota</taxon>
        <taxon>Agaricomycotina</taxon>
        <taxon>Agaricomycetes</taxon>
        <taxon>Agaricomycetidae</taxon>
        <taxon>Agaricales</taxon>
        <taxon>Agaricineae</taxon>
        <taxon>Hymenogastraceae</taxon>
        <taxon>Gymnopilus</taxon>
    </lineage>
</organism>
<evidence type="ECO:0000313" key="2">
    <source>
        <dbReference type="Proteomes" id="UP000724874"/>
    </source>
</evidence>
<sequence length="459" mass="52028">MNVTHDLVGQRCPPEVASRIFQFCLEDMKEVTSPLTIGSICRTWRAIAYSTPQLWTSLSIPLCFKKFTWADRFGLTQQWLSRSGQLPLSIYIYANQELKENAAVSAYPLINLVKQIYNRCRFLSINVPFFLLPQFSSDSQDTSVLQTLSLRLSDYAGFFTDKFSLASPSHRPVDVSISYISIDSVHIRWDNVANIELEYLDYGDCLRSLEYAPRLEEAVFRDVVPPDEGFKRPHEPIVCQCLQKLVFTNGGIRGRLGNLLFNHVTLPCVKTLSFGDTAYIPAEDFLPFVKRSMCSLSELSLGDVYFGDCEDLISILKEVPLLQTLHLEPYDSHVLMPLFHHLGKTSMIPSSSDEAFLPFLQCLNYMMYGFCNWEGFPDIFGNISTINSGHRRPLRRLVVLIEGAGSPISFDCHIPPPVLYKLLALKRSGIDLQLPRTEGDDLLQASVMFYDLDTSAQEL</sequence>
<dbReference type="Gene3D" id="1.20.1280.50">
    <property type="match status" value="1"/>
</dbReference>